<protein>
    <submittedName>
        <fullName evidence="1">Uncharacterized protein</fullName>
    </submittedName>
</protein>
<dbReference type="EMBL" id="JASBWR010000021">
    <property type="protein sequence ID" value="KAJ9108230.1"/>
    <property type="molecule type" value="Genomic_DNA"/>
</dbReference>
<name>A0ACC2WA88_9TREE</name>
<proteinExistence type="predicted"/>
<sequence length="191" mass="20317">MALDQEAPPQDMVPRRGSRKGKERAIVGAQRSEDGQQGHGYTYQEPEYLTHLAKIAARDMARRKAARTSKLYAPAAAVPAGHSGDGGMGATAATALAPVTSTLVSGLSRASTLLRNRTRRGHSSRGSNGGGGGGSDADHLASSSPHSKRPASMFGFWRIPSIDSSMAEEREEERRHGGWVGEEGNEHKMVK</sequence>
<evidence type="ECO:0000313" key="1">
    <source>
        <dbReference type="EMBL" id="KAJ9108230.1"/>
    </source>
</evidence>
<evidence type="ECO:0000313" key="2">
    <source>
        <dbReference type="Proteomes" id="UP001241377"/>
    </source>
</evidence>
<dbReference type="Proteomes" id="UP001241377">
    <property type="component" value="Unassembled WGS sequence"/>
</dbReference>
<reference evidence="1" key="1">
    <citation type="submission" date="2023-04" db="EMBL/GenBank/DDBJ databases">
        <title>Draft Genome sequencing of Naganishia species isolated from polar environments using Oxford Nanopore Technology.</title>
        <authorList>
            <person name="Leo P."/>
            <person name="Venkateswaran K."/>
        </authorList>
    </citation>
    <scope>NUCLEOTIDE SEQUENCE</scope>
    <source>
        <strain evidence="1">MNA-CCFEE 5261</strain>
    </source>
</reference>
<comment type="caution">
    <text evidence="1">The sequence shown here is derived from an EMBL/GenBank/DDBJ whole genome shotgun (WGS) entry which is preliminary data.</text>
</comment>
<gene>
    <name evidence="1" type="ORF">QFC19_002477</name>
</gene>
<keyword evidence="2" id="KW-1185">Reference proteome</keyword>
<organism evidence="1 2">
    <name type="scientific">Naganishia cerealis</name>
    <dbReference type="NCBI Taxonomy" id="610337"/>
    <lineage>
        <taxon>Eukaryota</taxon>
        <taxon>Fungi</taxon>
        <taxon>Dikarya</taxon>
        <taxon>Basidiomycota</taxon>
        <taxon>Agaricomycotina</taxon>
        <taxon>Tremellomycetes</taxon>
        <taxon>Filobasidiales</taxon>
        <taxon>Filobasidiaceae</taxon>
        <taxon>Naganishia</taxon>
    </lineage>
</organism>
<accession>A0ACC2WA88</accession>